<gene>
    <name evidence="3" type="ORF">OKJ99_25505</name>
</gene>
<dbReference type="InterPro" id="IPR030678">
    <property type="entry name" value="Peptide/Ni-bd"/>
</dbReference>
<protein>
    <submittedName>
        <fullName evidence="3">ABC transporter substrate-binding protein</fullName>
    </submittedName>
</protein>
<dbReference type="Gene3D" id="3.40.190.10">
    <property type="entry name" value="Periplasmic binding protein-like II"/>
    <property type="match status" value="1"/>
</dbReference>
<keyword evidence="4" id="KW-1185">Reference proteome</keyword>
<dbReference type="Gene3D" id="3.90.76.10">
    <property type="entry name" value="Dipeptide-binding Protein, Domain 1"/>
    <property type="match status" value="1"/>
</dbReference>
<sequence>MRRSRHAAHAVTALAVVLAASACSSGSGSDDGASGGKKSVVVASKNEIPAINPAKDNSSTSIQLAWAMWAPLTDLDQKTGKLKYVVADSVTSKDARTWTIKLKPGWTFTNGEKLTAKAFVDTWNYTAYAPHGYKNNGFFSRIKGYDNLNPASGKPKKTTMSGLKVINDLTFRVTLDKAFSPYPTTLMYYGSVALAPEVLKDPDSYDHKPIGYGPYKLKSPWKAGQPVVMVRNKKYPLKGPEADQLTYRFFSNPETAYNEFLAGNVDYTIVPDTKGDTYKKDAPGKGAVSKAAVNMTYLVPPVNSAPYKDPKVRRALSLALDRKALTKLRAGSFPATSFTAPSLPGYREHTCGACTLDIAKAKQLLKQAGGFPGTLKMYYNSDDPGQRVFAEALGNMWRQSLGIKVAYVGKPAIDLSALFSKGKVDGMYLGGWGHDYPSIEDWLTPIVGSHGDVNGARYSNPALDKLIDEGNALADPAAAIKKYQAAEDLEAEQMPMIPLYHKPDAYLHAPGVEPLDSPYAGLNPVWSTVSR</sequence>
<dbReference type="PIRSF" id="PIRSF002741">
    <property type="entry name" value="MppA"/>
    <property type="match status" value="1"/>
</dbReference>
<dbReference type="Pfam" id="PF00496">
    <property type="entry name" value="SBP_bac_5"/>
    <property type="match status" value="1"/>
</dbReference>
<dbReference type="InterPro" id="IPR039424">
    <property type="entry name" value="SBP_5"/>
</dbReference>
<dbReference type="PANTHER" id="PTHR30290:SF83">
    <property type="entry name" value="ABC TRANSPORTER SUBSTRATE-BINDING PROTEIN"/>
    <property type="match status" value="1"/>
</dbReference>
<dbReference type="Gene3D" id="3.10.105.10">
    <property type="entry name" value="Dipeptide-binding Protein, Domain 3"/>
    <property type="match status" value="1"/>
</dbReference>
<dbReference type="PANTHER" id="PTHR30290">
    <property type="entry name" value="PERIPLASMIC BINDING COMPONENT OF ABC TRANSPORTER"/>
    <property type="match status" value="1"/>
</dbReference>
<dbReference type="PROSITE" id="PS51257">
    <property type="entry name" value="PROKAR_LIPOPROTEIN"/>
    <property type="match status" value="1"/>
</dbReference>
<dbReference type="InterPro" id="IPR000914">
    <property type="entry name" value="SBP_5_dom"/>
</dbReference>
<evidence type="ECO:0000313" key="3">
    <source>
        <dbReference type="EMBL" id="MEB8340861.1"/>
    </source>
</evidence>
<dbReference type="SUPFAM" id="SSF53850">
    <property type="entry name" value="Periplasmic binding protein-like II"/>
    <property type="match status" value="1"/>
</dbReference>
<feature type="chain" id="PRO_5046275859" evidence="1">
    <location>
        <begin position="23"/>
        <end position="531"/>
    </location>
</feature>
<evidence type="ECO:0000313" key="4">
    <source>
        <dbReference type="Proteomes" id="UP001354931"/>
    </source>
</evidence>
<keyword evidence="1" id="KW-0732">Signal</keyword>
<comment type="caution">
    <text evidence="3">The sequence shown here is derived from an EMBL/GenBank/DDBJ whole genome shotgun (WGS) entry which is preliminary data.</text>
</comment>
<reference evidence="3 4" key="1">
    <citation type="submission" date="2022-10" db="EMBL/GenBank/DDBJ databases">
        <authorList>
            <person name="Xie J."/>
            <person name="Shen N."/>
        </authorList>
    </citation>
    <scope>NUCLEOTIDE SEQUENCE [LARGE SCALE GENOMIC DNA]</scope>
    <source>
        <strain evidence="3 4">YIM65594</strain>
    </source>
</reference>
<dbReference type="CDD" id="cd00995">
    <property type="entry name" value="PBP2_NikA_DppA_OppA_like"/>
    <property type="match status" value="1"/>
</dbReference>
<accession>A0ABU6FDE5</accession>
<evidence type="ECO:0000256" key="1">
    <source>
        <dbReference type="SAM" id="SignalP"/>
    </source>
</evidence>
<dbReference type="RefSeq" id="WP_326019839.1">
    <property type="nucleotide sequence ID" value="NZ_JAOZYC010000137.1"/>
</dbReference>
<feature type="domain" description="Solute-binding protein family 5" evidence="2">
    <location>
        <begin position="83"/>
        <end position="450"/>
    </location>
</feature>
<dbReference type="EMBL" id="JAOZYC010000137">
    <property type="protein sequence ID" value="MEB8340861.1"/>
    <property type="molecule type" value="Genomic_DNA"/>
</dbReference>
<organism evidence="3 4">
    <name type="scientific">Streptomyces endophyticus</name>
    <dbReference type="NCBI Taxonomy" id="714166"/>
    <lineage>
        <taxon>Bacteria</taxon>
        <taxon>Bacillati</taxon>
        <taxon>Actinomycetota</taxon>
        <taxon>Actinomycetes</taxon>
        <taxon>Kitasatosporales</taxon>
        <taxon>Streptomycetaceae</taxon>
        <taxon>Streptomyces</taxon>
    </lineage>
</organism>
<evidence type="ECO:0000259" key="2">
    <source>
        <dbReference type="Pfam" id="PF00496"/>
    </source>
</evidence>
<dbReference type="Proteomes" id="UP001354931">
    <property type="component" value="Unassembled WGS sequence"/>
</dbReference>
<proteinExistence type="predicted"/>
<name>A0ABU6FDE5_9ACTN</name>
<feature type="signal peptide" evidence="1">
    <location>
        <begin position="1"/>
        <end position="22"/>
    </location>
</feature>